<feature type="region of interest" description="Disordered" evidence="1">
    <location>
        <begin position="1"/>
        <end position="45"/>
    </location>
</feature>
<evidence type="ECO:0000313" key="3">
    <source>
        <dbReference type="Proteomes" id="UP001195769"/>
    </source>
</evidence>
<reference evidence="2" key="1">
    <citation type="journal article" date="2020" name="New Phytol.">
        <title>Comparative genomics reveals dynamic genome evolution in host specialist ectomycorrhizal fungi.</title>
        <authorList>
            <person name="Lofgren L.A."/>
            <person name="Nguyen N.H."/>
            <person name="Vilgalys R."/>
            <person name="Ruytinx J."/>
            <person name="Liao H.L."/>
            <person name="Branco S."/>
            <person name="Kuo A."/>
            <person name="LaButti K."/>
            <person name="Lipzen A."/>
            <person name="Andreopoulos W."/>
            <person name="Pangilinan J."/>
            <person name="Riley R."/>
            <person name="Hundley H."/>
            <person name="Na H."/>
            <person name="Barry K."/>
            <person name="Grigoriev I.V."/>
            <person name="Stajich J.E."/>
            <person name="Kennedy P.G."/>
        </authorList>
    </citation>
    <scope>NUCLEOTIDE SEQUENCE</scope>
    <source>
        <strain evidence="2">FC203</strain>
    </source>
</reference>
<comment type="caution">
    <text evidence="2">The sequence shown here is derived from an EMBL/GenBank/DDBJ whole genome shotgun (WGS) entry which is preliminary data.</text>
</comment>
<dbReference type="AlphaFoldDB" id="A0AAD4E450"/>
<dbReference type="Proteomes" id="UP001195769">
    <property type="component" value="Unassembled WGS sequence"/>
</dbReference>
<protein>
    <submittedName>
        <fullName evidence="2">Uncharacterized protein</fullName>
    </submittedName>
</protein>
<accession>A0AAD4E450</accession>
<dbReference type="Pfam" id="PF20414">
    <property type="entry name" value="DUF6698"/>
    <property type="match status" value="1"/>
</dbReference>
<dbReference type="EMBL" id="JABBWK010000033">
    <property type="protein sequence ID" value="KAG1899346.1"/>
    <property type="molecule type" value="Genomic_DNA"/>
</dbReference>
<dbReference type="InterPro" id="IPR046521">
    <property type="entry name" value="DUF6698"/>
</dbReference>
<organism evidence="2 3">
    <name type="scientific">Suillus fuscotomentosus</name>
    <dbReference type="NCBI Taxonomy" id="1912939"/>
    <lineage>
        <taxon>Eukaryota</taxon>
        <taxon>Fungi</taxon>
        <taxon>Dikarya</taxon>
        <taxon>Basidiomycota</taxon>
        <taxon>Agaricomycotina</taxon>
        <taxon>Agaricomycetes</taxon>
        <taxon>Agaricomycetidae</taxon>
        <taxon>Boletales</taxon>
        <taxon>Suillineae</taxon>
        <taxon>Suillaceae</taxon>
        <taxon>Suillus</taxon>
    </lineage>
</organism>
<name>A0AAD4E450_9AGAM</name>
<gene>
    <name evidence="2" type="ORF">F5891DRAFT_1189790</name>
</gene>
<proteinExistence type="predicted"/>
<dbReference type="RefSeq" id="XP_041224922.1">
    <property type="nucleotide sequence ID" value="XM_041367220.1"/>
</dbReference>
<evidence type="ECO:0000256" key="1">
    <source>
        <dbReference type="SAM" id="MobiDB-lite"/>
    </source>
</evidence>
<feature type="compositionally biased region" description="Polar residues" evidence="1">
    <location>
        <begin position="1"/>
        <end position="24"/>
    </location>
</feature>
<evidence type="ECO:0000313" key="2">
    <source>
        <dbReference type="EMBL" id="KAG1899346.1"/>
    </source>
</evidence>
<keyword evidence="3" id="KW-1185">Reference proteome</keyword>
<dbReference type="GeneID" id="64661518"/>
<sequence>MSQIEGSSLTNGTQDQGNPSQIDSQDVRGEGSHQPETSNSVAEARQRRRIAQLEEKLEALESGRAVREKQMNYYVAQGRAVRHVISLFNNTEDLVAENDRWYEVDEDADHTLDQDRLQVGYITLMNTLQWFHNKGDNTSKLKALVSEWVNCEFKPDPLVDPDDKHTHRFINDGCGRLLCPAELNWNDPAVRAGICDHSDSYFVTDLSFPAFLYEKYASNPDDLEEGLFKGKILLQSYKAVFTLPSSAKAIEGDGDGADIIENNRCTRKACFRAGKVKKHVAQIIKMEKVTPRSITYIVCQPPGREAWRRVDKLLEWWTRKVFGRSCHNDLSNAAKANMSVNALARQRAQHDDALFDSL</sequence>